<dbReference type="EMBL" id="SPQQ01000013">
    <property type="protein sequence ID" value="TGE35495.1"/>
    <property type="molecule type" value="Genomic_DNA"/>
</dbReference>
<keyword evidence="2" id="KW-0813">Transport</keyword>
<dbReference type="Gene3D" id="1.20.1250.20">
    <property type="entry name" value="MFS general substrate transporter like domains"/>
    <property type="match status" value="1"/>
</dbReference>
<comment type="caution">
    <text evidence="10">The sequence shown here is derived from an EMBL/GenBank/DDBJ whole genome shotgun (WGS) entry which is preliminary data.</text>
</comment>
<feature type="transmembrane region" description="Helical" evidence="8">
    <location>
        <begin position="37"/>
        <end position="55"/>
    </location>
</feature>
<name>A0A4Z0QZI2_9FIRM</name>
<evidence type="ECO:0000313" key="10">
    <source>
        <dbReference type="EMBL" id="TGE35495.1"/>
    </source>
</evidence>
<dbReference type="PANTHER" id="PTHR23501">
    <property type="entry name" value="MAJOR FACILITATOR SUPERFAMILY"/>
    <property type="match status" value="1"/>
</dbReference>
<evidence type="ECO:0000256" key="2">
    <source>
        <dbReference type="ARBA" id="ARBA00022448"/>
    </source>
</evidence>
<dbReference type="Pfam" id="PF07690">
    <property type="entry name" value="MFS_1"/>
    <property type="match status" value="1"/>
</dbReference>
<feature type="transmembrane region" description="Helical" evidence="8">
    <location>
        <begin position="153"/>
        <end position="175"/>
    </location>
</feature>
<dbReference type="RefSeq" id="WP_135551569.1">
    <property type="nucleotide sequence ID" value="NZ_SPQQ01000013.1"/>
</dbReference>
<dbReference type="InterPro" id="IPR020846">
    <property type="entry name" value="MFS_dom"/>
</dbReference>
<evidence type="ECO:0000256" key="3">
    <source>
        <dbReference type="ARBA" id="ARBA00022475"/>
    </source>
</evidence>
<dbReference type="InterPro" id="IPR005829">
    <property type="entry name" value="Sugar_transporter_CS"/>
</dbReference>
<dbReference type="OrthoDB" id="102502at2"/>
<dbReference type="InterPro" id="IPR036259">
    <property type="entry name" value="MFS_trans_sf"/>
</dbReference>
<evidence type="ECO:0000256" key="4">
    <source>
        <dbReference type="ARBA" id="ARBA00022692"/>
    </source>
</evidence>
<dbReference type="GO" id="GO:0005886">
    <property type="term" value="C:plasma membrane"/>
    <property type="evidence" value="ECO:0007669"/>
    <property type="project" value="UniProtKB-SubCell"/>
</dbReference>
<dbReference type="PANTHER" id="PTHR23501:SF191">
    <property type="entry name" value="VACUOLAR BASIC AMINO ACID TRANSPORTER 4"/>
    <property type="match status" value="1"/>
</dbReference>
<dbReference type="GO" id="GO:0022857">
    <property type="term" value="F:transmembrane transporter activity"/>
    <property type="evidence" value="ECO:0007669"/>
    <property type="project" value="InterPro"/>
</dbReference>
<accession>A0A4Z0QZI2</accession>
<feature type="transmembrane region" description="Helical" evidence="8">
    <location>
        <begin position="425"/>
        <end position="444"/>
    </location>
</feature>
<keyword evidence="3" id="KW-1003">Cell membrane</keyword>
<dbReference type="Gene3D" id="1.20.1720.10">
    <property type="entry name" value="Multidrug resistance protein D"/>
    <property type="match status" value="1"/>
</dbReference>
<organism evidence="10 11">
    <name type="scientific">Desulfosporosinus fructosivorans</name>
    <dbReference type="NCBI Taxonomy" id="2018669"/>
    <lineage>
        <taxon>Bacteria</taxon>
        <taxon>Bacillati</taxon>
        <taxon>Bacillota</taxon>
        <taxon>Clostridia</taxon>
        <taxon>Eubacteriales</taxon>
        <taxon>Desulfitobacteriaceae</taxon>
        <taxon>Desulfosporosinus</taxon>
    </lineage>
</organism>
<feature type="transmembrane region" description="Helical" evidence="8">
    <location>
        <begin position="125"/>
        <end position="147"/>
    </location>
</feature>
<keyword evidence="6 8" id="KW-0472">Membrane</keyword>
<gene>
    <name evidence="10" type="ORF">E4K67_24505</name>
</gene>
<feature type="transmembrane region" description="Helical" evidence="8">
    <location>
        <begin position="220"/>
        <end position="237"/>
    </location>
</feature>
<feature type="transmembrane region" description="Helical" evidence="8">
    <location>
        <begin position="258"/>
        <end position="282"/>
    </location>
</feature>
<evidence type="ECO:0000313" key="11">
    <source>
        <dbReference type="Proteomes" id="UP000298460"/>
    </source>
</evidence>
<comment type="subcellular location">
    <subcellularLocation>
        <location evidence="1">Cell membrane</location>
        <topology evidence="1">Multi-pass membrane protein</topology>
    </subcellularLocation>
</comment>
<dbReference type="AlphaFoldDB" id="A0A4Z0QZI2"/>
<feature type="transmembrane region" description="Helical" evidence="8">
    <location>
        <begin position="395"/>
        <end position="413"/>
    </location>
</feature>
<feature type="transmembrane region" description="Helical" evidence="8">
    <location>
        <begin position="324"/>
        <end position="345"/>
    </location>
</feature>
<keyword evidence="4 8" id="KW-0812">Transmembrane</keyword>
<feature type="transmembrane region" description="Helical" evidence="8">
    <location>
        <begin position="294"/>
        <end position="312"/>
    </location>
</feature>
<feature type="transmembrane region" description="Helical" evidence="8">
    <location>
        <begin position="91"/>
        <end position="113"/>
    </location>
</feature>
<dbReference type="PROSITE" id="PS00217">
    <property type="entry name" value="SUGAR_TRANSPORT_2"/>
    <property type="match status" value="1"/>
</dbReference>
<evidence type="ECO:0000256" key="6">
    <source>
        <dbReference type="ARBA" id="ARBA00023136"/>
    </source>
</evidence>
<proteinExistence type="predicted"/>
<dbReference type="Proteomes" id="UP000298460">
    <property type="component" value="Unassembled WGS sequence"/>
</dbReference>
<sequence length="465" mass="49222">MAFIGILLGMSASIMMQTILATVLPQVVRELGGAQLYSWVFSGYMVASTVTIPIFAKLADLYGRKRIYLGGMFVFLIGSALSGTANSMTELVVYRALQGLGAGAIAPAAIAIISELFPIEQRGKMLGILAVVQVLANLVGPLLGGYITDNFGWQWSFFAVLPVGILASVFVGRGLPELLKTSSPSDFAKIDWAGGLLLGIGTTMFIQALRSSVDWQGKPLLTLLLFGLAGMIFTAFFRQEKRHPDPVVSLDLMKTQNVQVSLVSAFLLGAVMYGTIAVLPIYGQALWGGTSLQGGKLLLLFTLGTGLGGIVSGKLTQKFSYARLALGGWTVVTMGFTLLAFTSRIDVSNLLMALLNLISGFGLGITIALFLLPAQNSVAENRRSVAAGLVQLSRNLGGAIGIPLITGLLTASGGLDQTTGTTENFFVIFLVLALLSALGAIIGNRFKGSVIIDRENSRLKPFQNT</sequence>
<dbReference type="FunFam" id="1.20.1720.10:FF:000004">
    <property type="entry name" value="EmrB/QacA family drug resistance transporter"/>
    <property type="match status" value="1"/>
</dbReference>
<evidence type="ECO:0000256" key="8">
    <source>
        <dbReference type="SAM" id="Phobius"/>
    </source>
</evidence>
<keyword evidence="5 8" id="KW-1133">Transmembrane helix</keyword>
<dbReference type="SUPFAM" id="SSF103473">
    <property type="entry name" value="MFS general substrate transporter"/>
    <property type="match status" value="1"/>
</dbReference>
<keyword evidence="11" id="KW-1185">Reference proteome</keyword>
<feature type="transmembrane region" description="Helical" evidence="8">
    <location>
        <begin position="351"/>
        <end position="374"/>
    </location>
</feature>
<reference evidence="10 11" key="1">
    <citation type="submission" date="2019-03" db="EMBL/GenBank/DDBJ databases">
        <title>Draft Genome Sequence of Desulfosporosinus fructosivorans Strain 63.6F, Isolated from Marine Sediment in the Baltic Sea.</title>
        <authorList>
            <person name="Hausmann B."/>
            <person name="Vandieken V."/>
            <person name="Pjevac P."/>
            <person name="Schreck K."/>
            <person name="Herbold C.W."/>
            <person name="Loy A."/>
        </authorList>
    </citation>
    <scope>NUCLEOTIDE SEQUENCE [LARGE SCALE GENOMIC DNA]</scope>
    <source>
        <strain evidence="10 11">63.6F</strain>
    </source>
</reference>
<evidence type="ECO:0000256" key="5">
    <source>
        <dbReference type="ARBA" id="ARBA00022989"/>
    </source>
</evidence>
<dbReference type="PROSITE" id="PS50850">
    <property type="entry name" value="MFS"/>
    <property type="match status" value="1"/>
</dbReference>
<protein>
    <recommendedName>
        <fullName evidence="7">MFS-type drug efflux transporter P55</fullName>
    </recommendedName>
</protein>
<feature type="transmembrane region" description="Helical" evidence="8">
    <location>
        <begin position="67"/>
        <end position="85"/>
    </location>
</feature>
<feature type="transmembrane region" description="Helical" evidence="8">
    <location>
        <begin position="187"/>
        <end position="208"/>
    </location>
</feature>
<feature type="domain" description="Major facilitator superfamily (MFS) profile" evidence="9">
    <location>
        <begin position="1"/>
        <end position="451"/>
    </location>
</feature>
<evidence type="ECO:0000259" key="9">
    <source>
        <dbReference type="PROSITE" id="PS50850"/>
    </source>
</evidence>
<dbReference type="InterPro" id="IPR011701">
    <property type="entry name" value="MFS"/>
</dbReference>
<evidence type="ECO:0000256" key="7">
    <source>
        <dbReference type="ARBA" id="ARBA00044273"/>
    </source>
</evidence>
<evidence type="ECO:0000256" key="1">
    <source>
        <dbReference type="ARBA" id="ARBA00004651"/>
    </source>
</evidence>